<feature type="transmembrane region" description="Helical" evidence="9">
    <location>
        <begin position="344"/>
        <end position="362"/>
    </location>
</feature>
<proteinExistence type="inferred from homology"/>
<feature type="transmembrane region" description="Helical" evidence="9">
    <location>
        <begin position="40"/>
        <end position="62"/>
    </location>
</feature>
<feature type="transmembrane region" description="Helical" evidence="9">
    <location>
        <begin position="233"/>
        <end position="257"/>
    </location>
</feature>
<feature type="transmembrane region" description="Helical" evidence="9">
    <location>
        <begin position="120"/>
        <end position="139"/>
    </location>
</feature>
<dbReference type="NCBIfam" id="TIGR00796">
    <property type="entry name" value="livcs"/>
    <property type="match status" value="1"/>
</dbReference>
<feature type="transmembrane region" description="Helical" evidence="9">
    <location>
        <begin position="192"/>
        <end position="213"/>
    </location>
</feature>
<evidence type="ECO:0000256" key="5">
    <source>
        <dbReference type="ARBA" id="ARBA00022692"/>
    </source>
</evidence>
<dbReference type="Proteomes" id="UP000526184">
    <property type="component" value="Unassembled WGS sequence"/>
</dbReference>
<dbReference type="GO" id="GO:0015818">
    <property type="term" value="P:isoleucine transport"/>
    <property type="evidence" value="ECO:0007669"/>
    <property type="project" value="TreeGrafter"/>
</dbReference>
<keyword evidence="8 9" id="KW-0472">Membrane</keyword>
<comment type="similarity">
    <text evidence="2">Belongs to the branched chain amino acid transporter family.</text>
</comment>
<evidence type="ECO:0000256" key="3">
    <source>
        <dbReference type="ARBA" id="ARBA00022448"/>
    </source>
</evidence>
<evidence type="ECO:0000256" key="8">
    <source>
        <dbReference type="ARBA" id="ARBA00023136"/>
    </source>
</evidence>
<reference evidence="10 11" key="1">
    <citation type="submission" date="2020-05" db="EMBL/GenBank/DDBJ databases">
        <title>Streptobacillus felis strain LHL191014123.</title>
        <authorList>
            <person name="Fawzy A."/>
            <person name="Rau J."/>
            <person name="Risse K."/>
            <person name="Schauerte N."/>
            <person name="Geiger C."/>
            <person name="Blom J."/>
            <person name="Imirzalioglu C."/>
            <person name="Falgenhauer J."/>
            <person name="Bach A."/>
            <person name="Herden C."/>
            <person name="Eisenberg T."/>
        </authorList>
    </citation>
    <scope>NUCLEOTIDE SEQUENCE [LARGE SCALE GENOMIC DNA]</scope>
    <source>
        <strain evidence="10 11">LHL191014123</strain>
    </source>
</reference>
<comment type="caution">
    <text evidence="10">The sequence shown here is derived from an EMBL/GenBank/DDBJ whole genome shotgun (WGS) entry which is preliminary data.</text>
</comment>
<keyword evidence="11" id="KW-1185">Reference proteome</keyword>
<organism evidence="10 11">
    <name type="scientific">Streptobacillus felis</name>
    <dbReference type="NCBI Taxonomy" id="1384509"/>
    <lineage>
        <taxon>Bacteria</taxon>
        <taxon>Fusobacteriati</taxon>
        <taxon>Fusobacteriota</taxon>
        <taxon>Fusobacteriia</taxon>
        <taxon>Fusobacteriales</taxon>
        <taxon>Leptotrichiaceae</taxon>
        <taxon>Streptobacillus</taxon>
    </lineage>
</organism>
<dbReference type="PANTHER" id="PTHR30588">
    <property type="entry name" value="BRANCHED-CHAIN AMINO ACID TRANSPORT SYSTEM 2 CARRIER PROTEIN"/>
    <property type="match status" value="1"/>
</dbReference>
<dbReference type="GO" id="GO:0015820">
    <property type="term" value="P:L-leucine transport"/>
    <property type="evidence" value="ECO:0007669"/>
    <property type="project" value="TreeGrafter"/>
</dbReference>
<feature type="transmembrane region" description="Helical" evidence="9">
    <location>
        <begin position="318"/>
        <end position="338"/>
    </location>
</feature>
<feature type="transmembrane region" description="Helical" evidence="9">
    <location>
        <begin position="74"/>
        <end position="96"/>
    </location>
</feature>
<feature type="transmembrane region" description="Helical" evidence="9">
    <location>
        <begin position="277"/>
        <end position="306"/>
    </location>
</feature>
<keyword evidence="7 9" id="KW-1133">Transmembrane helix</keyword>
<dbReference type="GO" id="GO:0015188">
    <property type="term" value="F:L-isoleucine transmembrane transporter activity"/>
    <property type="evidence" value="ECO:0007669"/>
    <property type="project" value="TreeGrafter"/>
</dbReference>
<keyword evidence="5 9" id="KW-0812">Transmembrane</keyword>
<evidence type="ECO:0000256" key="4">
    <source>
        <dbReference type="ARBA" id="ARBA00022475"/>
    </source>
</evidence>
<accession>A0A7Z0PGM2</accession>
<feature type="transmembrane region" description="Helical" evidence="9">
    <location>
        <begin position="374"/>
        <end position="392"/>
    </location>
</feature>
<comment type="subcellular location">
    <subcellularLocation>
        <location evidence="1">Cell membrane</location>
        <topology evidence="1">Multi-pass membrane protein</topology>
    </subcellularLocation>
</comment>
<dbReference type="PANTHER" id="PTHR30588:SF0">
    <property type="entry name" value="BRANCHED-CHAIN AMINO ACID PERMEASE BRNQ"/>
    <property type="match status" value="1"/>
</dbReference>
<keyword evidence="6" id="KW-0029">Amino-acid transport</keyword>
<evidence type="ECO:0000313" key="10">
    <source>
        <dbReference type="EMBL" id="NYV28202.1"/>
    </source>
</evidence>
<dbReference type="GO" id="GO:0015190">
    <property type="term" value="F:L-leucine transmembrane transporter activity"/>
    <property type="evidence" value="ECO:0007669"/>
    <property type="project" value="TreeGrafter"/>
</dbReference>
<keyword evidence="3" id="KW-0813">Transport</keyword>
<name>A0A7Z0PGM2_9FUSO</name>
<evidence type="ECO:0000256" key="7">
    <source>
        <dbReference type="ARBA" id="ARBA00022989"/>
    </source>
</evidence>
<dbReference type="EMBL" id="JABMKT010000025">
    <property type="protein sequence ID" value="NYV28202.1"/>
    <property type="molecule type" value="Genomic_DNA"/>
</dbReference>
<sequence>MKSLSKKDFRYISIMIFGLYFGAGNLIFPPFLGKEAGTNSIIALLFFSITAIIFPILGVIAISKFGDINKFSNMVGPLFTLIFTTSIYLTIGPGLAIPRNGSLSFEIAILPYISNINNIVIYRLIYTIIFFSIVYYLSMNPKKIVTTLGKILTPTLLLLILIMFLGVVFKPLNLTSPIGDYATGPSVKGFLQGYNTMDALAGLNFGITIAFSIKSLGIKDEKKITKITTQTGIVAGFILFIVYSMLTYIGASTAGIFPDTKTGADILVNVIKMNYGIIGTLILGAIFFIACLSVSVGLITSIGQYFHHTYPKISYRKWAILYILISFALANFGLQTILKISIPILLSIYPVSLVLILLGLFSSYFDNSRLVFKITIYITAIFSIGMVLNGYVNHILDPIFSYLPFYKVDLGWIVPTLIAFLLSLLIHKVKKNG</sequence>
<evidence type="ECO:0000256" key="9">
    <source>
        <dbReference type="SAM" id="Phobius"/>
    </source>
</evidence>
<evidence type="ECO:0000313" key="11">
    <source>
        <dbReference type="Proteomes" id="UP000526184"/>
    </source>
</evidence>
<feature type="transmembrane region" description="Helical" evidence="9">
    <location>
        <begin position="9"/>
        <end position="28"/>
    </location>
</feature>
<dbReference type="RefSeq" id="WP_180136242.1">
    <property type="nucleotide sequence ID" value="NZ_JABMKT010000025.1"/>
</dbReference>
<dbReference type="Pfam" id="PF05525">
    <property type="entry name" value="Branch_AA_trans"/>
    <property type="match status" value="1"/>
</dbReference>
<feature type="transmembrane region" description="Helical" evidence="9">
    <location>
        <begin position="412"/>
        <end position="429"/>
    </location>
</feature>
<dbReference type="GO" id="GO:0005304">
    <property type="term" value="F:L-valine transmembrane transporter activity"/>
    <property type="evidence" value="ECO:0007669"/>
    <property type="project" value="TreeGrafter"/>
</dbReference>
<evidence type="ECO:0000256" key="6">
    <source>
        <dbReference type="ARBA" id="ARBA00022970"/>
    </source>
</evidence>
<gene>
    <name evidence="10" type="primary">brnQ</name>
    <name evidence="10" type="ORF">HP397_05205</name>
</gene>
<evidence type="ECO:0000256" key="2">
    <source>
        <dbReference type="ARBA" id="ARBA00008540"/>
    </source>
</evidence>
<dbReference type="GO" id="GO:0005886">
    <property type="term" value="C:plasma membrane"/>
    <property type="evidence" value="ECO:0007669"/>
    <property type="project" value="UniProtKB-SubCell"/>
</dbReference>
<feature type="transmembrane region" description="Helical" evidence="9">
    <location>
        <begin position="151"/>
        <end position="172"/>
    </location>
</feature>
<dbReference type="InterPro" id="IPR004685">
    <property type="entry name" value="Brnchd-chn_aa_trnsp_Livcs"/>
</dbReference>
<evidence type="ECO:0000256" key="1">
    <source>
        <dbReference type="ARBA" id="ARBA00004651"/>
    </source>
</evidence>
<protein>
    <submittedName>
        <fullName evidence="10">Branched-chain amino acid transport system II carrier protein</fullName>
    </submittedName>
</protein>
<dbReference type="AlphaFoldDB" id="A0A7Z0PGM2"/>
<keyword evidence="4" id="KW-1003">Cell membrane</keyword>